<evidence type="ECO:0000256" key="7">
    <source>
        <dbReference type="ARBA" id="ARBA00023125"/>
    </source>
</evidence>
<comment type="subcellular location">
    <subcellularLocation>
        <location evidence="1">Nucleus</location>
    </subcellularLocation>
</comment>
<dbReference type="CDD" id="cd08367">
    <property type="entry name" value="P53"/>
    <property type="match status" value="1"/>
</dbReference>
<feature type="binding site" evidence="11">
    <location>
        <position position="166"/>
    </location>
    <ligand>
        <name>Zn(2+)</name>
        <dbReference type="ChEBI" id="CHEBI:29105"/>
    </ligand>
</feature>
<dbReference type="OrthoDB" id="5915660at2759"/>
<reference evidence="14" key="1">
    <citation type="submission" date="2022-01" db="EMBL/GenBank/DDBJ databases">
        <authorList>
            <person name="King R."/>
        </authorList>
    </citation>
    <scope>NUCLEOTIDE SEQUENCE</scope>
</reference>
<evidence type="ECO:0000256" key="4">
    <source>
        <dbReference type="ARBA" id="ARBA00022723"/>
    </source>
</evidence>
<evidence type="ECO:0000313" key="14">
    <source>
        <dbReference type="EMBL" id="CAG9861486.1"/>
    </source>
</evidence>
<gene>
    <name evidence="14" type="ORF">PHYEVI_LOCUS7825</name>
</gene>
<dbReference type="GO" id="GO:0000978">
    <property type="term" value="F:RNA polymerase II cis-regulatory region sequence-specific DNA binding"/>
    <property type="evidence" value="ECO:0007669"/>
    <property type="project" value="TreeGrafter"/>
</dbReference>
<dbReference type="InterPro" id="IPR008967">
    <property type="entry name" value="p53-like_TF_DNA-bd_sf"/>
</dbReference>
<dbReference type="PANTHER" id="PTHR11447">
    <property type="entry name" value="CELLULAR TUMOR ANTIGEN P53"/>
    <property type="match status" value="1"/>
</dbReference>
<dbReference type="AlphaFoldDB" id="A0A9N9TQW4"/>
<dbReference type="GO" id="GO:0006915">
    <property type="term" value="P:apoptotic process"/>
    <property type="evidence" value="ECO:0007669"/>
    <property type="project" value="UniProtKB-KW"/>
</dbReference>
<evidence type="ECO:0000256" key="5">
    <source>
        <dbReference type="ARBA" id="ARBA00022833"/>
    </source>
</evidence>
<dbReference type="Gene3D" id="2.60.40.720">
    <property type="match status" value="1"/>
</dbReference>
<feature type="binding site" evidence="11">
    <location>
        <position position="163"/>
    </location>
    <ligand>
        <name>Zn(2+)</name>
        <dbReference type="ChEBI" id="CHEBI:29105"/>
    </ligand>
</feature>
<dbReference type="EMBL" id="OU900097">
    <property type="protein sequence ID" value="CAG9861486.1"/>
    <property type="molecule type" value="Genomic_DNA"/>
</dbReference>
<feature type="domain" description="p53 DNA-binding" evidence="13">
    <location>
        <begin position="90"/>
        <end position="272"/>
    </location>
</feature>
<evidence type="ECO:0000256" key="1">
    <source>
        <dbReference type="ARBA" id="ARBA00004123"/>
    </source>
</evidence>
<dbReference type="Proteomes" id="UP001153712">
    <property type="component" value="Chromosome 4"/>
</dbReference>
<evidence type="ECO:0000256" key="9">
    <source>
        <dbReference type="ARBA" id="ARBA00023163"/>
    </source>
</evidence>
<dbReference type="GO" id="GO:0005634">
    <property type="term" value="C:nucleus"/>
    <property type="evidence" value="ECO:0007669"/>
    <property type="project" value="UniProtKB-SubCell"/>
</dbReference>
<name>A0A9N9TQW4_PHYSR</name>
<dbReference type="SUPFAM" id="SSF49417">
    <property type="entry name" value="p53-like transcription factors"/>
    <property type="match status" value="1"/>
</dbReference>
<keyword evidence="10" id="KW-0539">Nucleus</keyword>
<organism evidence="14 15">
    <name type="scientific">Phyllotreta striolata</name>
    <name type="common">Striped flea beetle</name>
    <name type="synonym">Crioceris striolata</name>
    <dbReference type="NCBI Taxonomy" id="444603"/>
    <lineage>
        <taxon>Eukaryota</taxon>
        <taxon>Metazoa</taxon>
        <taxon>Ecdysozoa</taxon>
        <taxon>Arthropoda</taxon>
        <taxon>Hexapoda</taxon>
        <taxon>Insecta</taxon>
        <taxon>Pterygota</taxon>
        <taxon>Neoptera</taxon>
        <taxon>Endopterygota</taxon>
        <taxon>Coleoptera</taxon>
        <taxon>Polyphaga</taxon>
        <taxon>Cucujiformia</taxon>
        <taxon>Chrysomeloidea</taxon>
        <taxon>Chrysomelidae</taxon>
        <taxon>Galerucinae</taxon>
        <taxon>Alticini</taxon>
        <taxon>Phyllotreta</taxon>
    </lineage>
</organism>
<keyword evidence="3" id="KW-0053">Apoptosis</keyword>
<keyword evidence="4 11" id="KW-0479">Metal-binding</keyword>
<accession>A0A9N9TQW4</accession>
<protein>
    <recommendedName>
        <fullName evidence="13">p53 DNA-binding domain-containing protein</fullName>
    </recommendedName>
</protein>
<evidence type="ECO:0000256" key="6">
    <source>
        <dbReference type="ARBA" id="ARBA00023015"/>
    </source>
</evidence>
<evidence type="ECO:0000256" key="10">
    <source>
        <dbReference type="ARBA" id="ARBA00023242"/>
    </source>
</evidence>
<keyword evidence="15" id="KW-1185">Reference proteome</keyword>
<keyword evidence="6" id="KW-0805">Transcription regulation</keyword>
<evidence type="ECO:0000256" key="2">
    <source>
        <dbReference type="ARBA" id="ARBA00006167"/>
    </source>
</evidence>
<evidence type="ECO:0000256" key="12">
    <source>
        <dbReference type="PIRSR" id="PIRSR602117-3"/>
    </source>
</evidence>
<dbReference type="InterPro" id="IPR012346">
    <property type="entry name" value="p53/RUNT-type_TF_DNA-bd_sf"/>
</dbReference>
<proteinExistence type="inferred from homology"/>
<dbReference type="GO" id="GO:0000981">
    <property type="term" value="F:DNA-binding transcription factor activity, RNA polymerase II-specific"/>
    <property type="evidence" value="ECO:0007669"/>
    <property type="project" value="TreeGrafter"/>
</dbReference>
<keyword evidence="7" id="KW-0238">DNA-binding</keyword>
<dbReference type="InterPro" id="IPR011615">
    <property type="entry name" value="p53_DNA-bd"/>
</dbReference>
<comment type="cofactor">
    <cofactor evidence="11">
        <name>Zn(2+)</name>
        <dbReference type="ChEBI" id="CHEBI:29105"/>
    </cofactor>
    <text evidence="11">Binds 1 zinc ion per subunit.</text>
</comment>
<feature type="binding site" evidence="11">
    <location>
        <position position="222"/>
    </location>
    <ligand>
        <name>Zn(2+)</name>
        <dbReference type="ChEBI" id="CHEBI:29105"/>
    </ligand>
</feature>
<keyword evidence="9" id="KW-0804">Transcription</keyword>
<feature type="binding site" evidence="11">
    <location>
        <position position="226"/>
    </location>
    <ligand>
        <name>Zn(2+)</name>
        <dbReference type="ChEBI" id="CHEBI:29105"/>
    </ligand>
</feature>
<evidence type="ECO:0000256" key="3">
    <source>
        <dbReference type="ARBA" id="ARBA00022703"/>
    </source>
</evidence>
<dbReference type="PRINTS" id="PR00386">
    <property type="entry name" value="P53SUPPRESSR"/>
</dbReference>
<evidence type="ECO:0000256" key="11">
    <source>
        <dbReference type="PIRSR" id="PIRSR602117-1"/>
    </source>
</evidence>
<keyword evidence="8" id="KW-0010">Activator</keyword>
<keyword evidence="5 11" id="KW-0862">Zinc</keyword>
<sequence>MSFQSELLSKEDESYILAHVDLDDPSLFNLSDEISIDDFQEQKYSLLLHNEQTVALNGNYQNTHDYYPADLPKEAESIKLEDQKLNVTQGEFQGPYDFQVIVCTGSKNPWEYSAQLNKIYTDRKSPVPIDFIVKNNSPDTQLFVRVTPMFNSPQYAQDCVYRCPNHEFNGPSDELPKEKCHIVKCLNKNTEYYGDKAKGDRLSFVIPLARTDRVRERFEFYCLNSCPAPGINRKPVEIVFTLEDIHGNTLGRKNLNVRICSCPRRDREKDENIPAAKSRKRGMIVAKKPSKKASVVLSRNLQELTVPVLGPQMRNNVLKYVHDLYAGEILRCGDDIEKQQPYLQGLESVKTIIAKFNDNESSSITQLSHF</sequence>
<dbReference type="Pfam" id="PF00870">
    <property type="entry name" value="P53"/>
    <property type="match status" value="1"/>
</dbReference>
<dbReference type="InterPro" id="IPR002117">
    <property type="entry name" value="p53_tumour_suppressor"/>
</dbReference>
<evidence type="ECO:0000259" key="13">
    <source>
        <dbReference type="Pfam" id="PF00870"/>
    </source>
</evidence>
<comment type="similarity">
    <text evidence="2">Belongs to the p53 family.</text>
</comment>
<dbReference type="GO" id="GO:0046872">
    <property type="term" value="F:metal ion binding"/>
    <property type="evidence" value="ECO:0007669"/>
    <property type="project" value="UniProtKB-KW"/>
</dbReference>
<dbReference type="PANTHER" id="PTHR11447:SF16">
    <property type="entry name" value="P53 PROTEIN LONG FORM VARIANT 1"/>
    <property type="match status" value="1"/>
</dbReference>
<evidence type="ECO:0000256" key="8">
    <source>
        <dbReference type="ARBA" id="ARBA00023159"/>
    </source>
</evidence>
<evidence type="ECO:0000313" key="15">
    <source>
        <dbReference type="Proteomes" id="UP001153712"/>
    </source>
</evidence>
<feature type="cross-link" description="Glycyl lysine isopeptide (Lys-Gly) (interchain with G-Cter in ubiquitin)" evidence="12">
    <location>
        <position position="277"/>
    </location>
</feature>